<keyword evidence="1" id="KW-0732">Signal</keyword>
<sequence length="243" mass="25494">MIGIRIAALARTAGIMVLAGAAALGFGIGPAQAAPGAPDPPISEGALYGDPKAAAEYWRYQSYDDDCVEMSVADVVGEITGDQPSEHAIVKLAQTTPSAVHSGPIYAKPGKRHHGEGTSFDDEVTLLKHYKIDSVSTDKDSVDTTGEPTGIKALEQDLAKGRKVIAAVNAELIWGDPVEDKDSDGNAESNHAVVVTGVDTRKGVVHLNDPGSEDGKNEQVAIDTFMKSWNTSDDQMTVTKPAA</sequence>
<dbReference type="RefSeq" id="WP_077077072.1">
    <property type="nucleotide sequence ID" value="NZ_FUEZ01000003.1"/>
</dbReference>
<name>A0A2U3P2P0_9MYCO</name>
<evidence type="ECO:0000256" key="1">
    <source>
        <dbReference type="SAM" id="SignalP"/>
    </source>
</evidence>
<keyword evidence="3" id="KW-1185">Reference proteome</keyword>
<dbReference type="EMBL" id="FUEZ01000003">
    <property type="protein sequence ID" value="SPM38031.1"/>
    <property type="molecule type" value="Genomic_DNA"/>
</dbReference>
<evidence type="ECO:0000313" key="3">
    <source>
        <dbReference type="Proteomes" id="UP000240424"/>
    </source>
</evidence>
<evidence type="ECO:0000313" key="2">
    <source>
        <dbReference type="EMBL" id="SPM38031.1"/>
    </source>
</evidence>
<accession>A0A2U3P2P0</accession>
<keyword evidence="2" id="KW-0378">Hydrolase</keyword>
<dbReference type="Proteomes" id="UP000240424">
    <property type="component" value="Unassembled WGS sequence"/>
</dbReference>
<dbReference type="GO" id="GO:0008233">
    <property type="term" value="F:peptidase activity"/>
    <property type="evidence" value="ECO:0007669"/>
    <property type="project" value="UniProtKB-KW"/>
</dbReference>
<feature type="signal peptide" evidence="1">
    <location>
        <begin position="1"/>
        <end position="33"/>
    </location>
</feature>
<protein>
    <submittedName>
        <fullName evidence="2">Papain-like cysteine protease AvrRpt2</fullName>
    </submittedName>
</protein>
<proteinExistence type="predicted"/>
<feature type="chain" id="PRO_5015470879" evidence="1">
    <location>
        <begin position="34"/>
        <end position="243"/>
    </location>
</feature>
<dbReference type="AlphaFoldDB" id="A0A2U3P2P0"/>
<organism evidence="2 3">
    <name type="scientific">Mycobacterium numidiamassiliense</name>
    <dbReference type="NCBI Taxonomy" id="1841861"/>
    <lineage>
        <taxon>Bacteria</taxon>
        <taxon>Bacillati</taxon>
        <taxon>Actinomycetota</taxon>
        <taxon>Actinomycetes</taxon>
        <taxon>Mycobacteriales</taxon>
        <taxon>Mycobacteriaceae</taxon>
        <taxon>Mycobacterium</taxon>
    </lineage>
</organism>
<dbReference type="Gene3D" id="3.90.70.10">
    <property type="entry name" value="Cysteine proteinases"/>
    <property type="match status" value="1"/>
</dbReference>
<reference evidence="2 3" key="1">
    <citation type="submission" date="2017-01" db="EMBL/GenBank/DDBJ databases">
        <authorList>
            <consortium name="Urmite Genomes"/>
        </authorList>
    </citation>
    <scope>NUCLEOTIDE SEQUENCE [LARGE SCALE GENOMIC DNA]</scope>
    <source>
        <strain evidence="2 3">AB215</strain>
    </source>
</reference>
<dbReference type="OrthoDB" id="461196at2"/>
<keyword evidence="2" id="KW-0645">Protease</keyword>
<dbReference type="GO" id="GO:0006508">
    <property type="term" value="P:proteolysis"/>
    <property type="evidence" value="ECO:0007669"/>
    <property type="project" value="UniProtKB-KW"/>
</dbReference>
<gene>
    <name evidence="2" type="ORF">MNAB215_206</name>
</gene>